<evidence type="ECO:0000256" key="1">
    <source>
        <dbReference type="ARBA" id="ARBA00022737"/>
    </source>
</evidence>
<dbReference type="InterPro" id="IPR036770">
    <property type="entry name" value="Ankyrin_rpt-contain_sf"/>
</dbReference>
<dbReference type="EMBL" id="HBHT01025276">
    <property type="protein sequence ID" value="CAD9976844.1"/>
    <property type="molecule type" value="Transcribed_RNA"/>
</dbReference>
<dbReference type="EMBL" id="HBHT01025275">
    <property type="protein sequence ID" value="CAD9976843.1"/>
    <property type="molecule type" value="Transcribed_RNA"/>
</dbReference>
<protein>
    <submittedName>
        <fullName evidence="4">Uncharacterized protein</fullName>
    </submittedName>
</protein>
<reference evidence="4" key="1">
    <citation type="submission" date="2021-01" db="EMBL/GenBank/DDBJ databases">
        <authorList>
            <person name="Corre E."/>
            <person name="Pelletier E."/>
            <person name="Niang G."/>
            <person name="Scheremetjew M."/>
            <person name="Finn R."/>
            <person name="Kale V."/>
            <person name="Holt S."/>
            <person name="Cochrane G."/>
            <person name="Meng A."/>
            <person name="Brown T."/>
            <person name="Cohen L."/>
        </authorList>
    </citation>
    <scope>NUCLEOTIDE SEQUENCE</scope>
    <source>
        <strain evidence="4">CCMP125</strain>
    </source>
</reference>
<evidence type="ECO:0000313" key="4">
    <source>
        <dbReference type="EMBL" id="CAD9976843.1"/>
    </source>
</evidence>
<proteinExistence type="predicted"/>
<dbReference type="AlphaFoldDB" id="A0A6U3C4K4"/>
<keyword evidence="1" id="KW-0677">Repeat</keyword>
<name>A0A6U3C4K4_9STRA</name>
<feature type="compositionally biased region" description="Polar residues" evidence="3">
    <location>
        <begin position="14"/>
        <end position="27"/>
    </location>
</feature>
<dbReference type="PANTHER" id="PTHR24186">
    <property type="entry name" value="PROTEIN PHOSPHATASE 1 REGULATORY SUBUNIT"/>
    <property type="match status" value="1"/>
</dbReference>
<feature type="region of interest" description="Disordered" evidence="3">
    <location>
        <begin position="1"/>
        <end position="27"/>
    </location>
</feature>
<dbReference type="SMART" id="SM00248">
    <property type="entry name" value="ANK"/>
    <property type="match status" value="4"/>
</dbReference>
<gene>
    <name evidence="4" type="ORF">APAL1065_LOCUS16966</name>
    <name evidence="5" type="ORF">APAL1065_LOCUS16967</name>
</gene>
<evidence type="ECO:0000256" key="2">
    <source>
        <dbReference type="ARBA" id="ARBA00023043"/>
    </source>
</evidence>
<dbReference type="PANTHER" id="PTHR24186:SF38">
    <property type="entry name" value="ANKYRIN REPEAT FAMILY PROTEIN"/>
    <property type="match status" value="1"/>
</dbReference>
<dbReference type="InterPro" id="IPR002110">
    <property type="entry name" value="Ankyrin_rpt"/>
</dbReference>
<accession>A0A6U3C4K4</accession>
<dbReference type="GO" id="GO:0005886">
    <property type="term" value="C:plasma membrane"/>
    <property type="evidence" value="ECO:0007669"/>
    <property type="project" value="TreeGrafter"/>
</dbReference>
<keyword evidence="2" id="KW-0040">ANK repeat</keyword>
<evidence type="ECO:0000256" key="3">
    <source>
        <dbReference type="SAM" id="MobiDB-lite"/>
    </source>
</evidence>
<organism evidence="4">
    <name type="scientific">Entomoneis paludosa</name>
    <dbReference type="NCBI Taxonomy" id="265537"/>
    <lineage>
        <taxon>Eukaryota</taxon>
        <taxon>Sar</taxon>
        <taxon>Stramenopiles</taxon>
        <taxon>Ochrophyta</taxon>
        <taxon>Bacillariophyta</taxon>
        <taxon>Bacillariophyceae</taxon>
        <taxon>Bacillariophycidae</taxon>
        <taxon>Entomoneidaceae</taxon>
        <taxon>Entomoneis</taxon>
    </lineage>
</organism>
<sequence length="681" mass="75248">MSPLPAMKRRRTQGADSSQAADPSNSHALRDLLQTGQWSEALSHVQQHPEEAEAKQNPSPLALACRLGAPLECVSAILEACPAQLRCVIDARGTPIHEAIVSDSVGACVIETLLRADEAMSQEPCTASNKSNSNIPSTRATLLQDVDGFTPLHLLIRRRFQAHILHDESANLMQILEMLVRSCPEAVLIPDRGEYEEPPIVYALKANIYAPALVSDDDTIARVERQIYEMVACMLKYCPEAASQVFTGYRGQYTALHSAVFHGRNTGTIELLLQTEATVRPEGETNCVLANTQGELPLHFCAMRGERPRSVALIANAAPNAVLKRDATGLTPLHWLWARFVSSLLALDRLGDDTTVEDLRVIRDPNANRYSAFASLEQGDFELDLQLIKRMDPPVDFLRMRHIPIDVLGPSDSAQWADLVVELLQYLRERSSGGTEWTSHTWSRRECVVALFWTKVVSLIEASIRATQDVPIGNSVLVHSAFGSPACLPAVARIVACLFPEELAKPDERGRLPIHYAVCRPLHEWDWPRDNNANESAPAQLLRQETLQIIGAALDLSPQHVLTVRDNEGRLPLHDMIDNLCQASMRFPPTRDNVNDILNVLNNVVEQYPASLQCRDGRSKLYPFLQAATAENNHSSGTSSIPTNPAYDLGLSISFQLLRENPFIMMTATSASGNRATRTNT</sequence>
<dbReference type="Gene3D" id="1.25.40.20">
    <property type="entry name" value="Ankyrin repeat-containing domain"/>
    <property type="match status" value="2"/>
</dbReference>
<evidence type="ECO:0000313" key="5">
    <source>
        <dbReference type="EMBL" id="CAD9976844.1"/>
    </source>
</evidence>
<dbReference type="SUPFAM" id="SSF48403">
    <property type="entry name" value="Ankyrin repeat"/>
    <property type="match status" value="1"/>
</dbReference>